<dbReference type="EC" id="7.6.2.1" evidence="15"/>
<dbReference type="AlphaFoldDB" id="A0AAU9JQ18"/>
<feature type="transmembrane region" description="Helical" evidence="15">
    <location>
        <begin position="268"/>
        <end position="291"/>
    </location>
</feature>
<evidence type="ECO:0000256" key="16">
    <source>
        <dbReference type="SAM" id="MobiDB-lite"/>
    </source>
</evidence>
<dbReference type="PROSITE" id="PS00154">
    <property type="entry name" value="ATPASE_E1_E2"/>
    <property type="match status" value="1"/>
</dbReference>
<feature type="binding site" evidence="14">
    <location>
        <position position="381"/>
    </location>
    <ligand>
        <name>Mg(2+)</name>
        <dbReference type="ChEBI" id="CHEBI:18420"/>
    </ligand>
</feature>
<dbReference type="InterPro" id="IPR044492">
    <property type="entry name" value="P_typ_ATPase_HD_dom"/>
</dbReference>
<dbReference type="FunFam" id="3.40.50.1000:FF:000084">
    <property type="entry name" value="Phospholipid-transporting ATPase"/>
    <property type="match status" value="1"/>
</dbReference>
<feature type="binding site" evidence="13">
    <location>
        <position position="383"/>
    </location>
    <ligand>
        <name>ATP</name>
        <dbReference type="ChEBI" id="CHEBI:30616"/>
    </ligand>
</feature>
<dbReference type="InterPro" id="IPR032631">
    <property type="entry name" value="P-type_ATPase_N"/>
</dbReference>
<dbReference type="SFLD" id="SFLDS00003">
    <property type="entry name" value="Haloacid_Dehalogenase"/>
    <property type="match status" value="1"/>
</dbReference>
<feature type="binding site" evidence="13">
    <location>
        <position position="711"/>
    </location>
    <ligand>
        <name>ATP</name>
        <dbReference type="ChEBI" id="CHEBI:30616"/>
    </ligand>
</feature>
<feature type="binding site" evidence="13">
    <location>
        <position position="712"/>
    </location>
    <ligand>
        <name>ATP</name>
        <dbReference type="ChEBI" id="CHEBI:30616"/>
    </ligand>
</feature>
<feature type="transmembrane region" description="Helical" evidence="15">
    <location>
        <begin position="920"/>
        <end position="940"/>
    </location>
</feature>
<feature type="binding site" evidence="13">
    <location>
        <position position="382"/>
    </location>
    <ligand>
        <name>ATP</name>
        <dbReference type="ChEBI" id="CHEBI:30616"/>
    </ligand>
</feature>
<comment type="cofactor">
    <cofactor evidence="14">
        <name>Mg(2+)</name>
        <dbReference type="ChEBI" id="CHEBI:18420"/>
    </cofactor>
</comment>
<dbReference type="GO" id="GO:0016887">
    <property type="term" value="F:ATP hydrolysis activity"/>
    <property type="evidence" value="ECO:0007669"/>
    <property type="project" value="InterPro"/>
</dbReference>
<comment type="catalytic activity">
    <reaction evidence="11 15">
        <text>ATP + H2O + phospholipidSide 1 = ADP + phosphate + phospholipidSide 2.</text>
        <dbReference type="EC" id="7.6.2.1"/>
    </reaction>
</comment>
<feature type="binding site" evidence="13">
    <location>
        <position position="803"/>
    </location>
    <ligand>
        <name>ATP</name>
        <dbReference type="ChEBI" id="CHEBI:30616"/>
    </ligand>
</feature>
<evidence type="ECO:0000256" key="4">
    <source>
        <dbReference type="ARBA" id="ARBA00022723"/>
    </source>
</evidence>
<keyword evidence="9 15" id="KW-1133">Transmembrane helix</keyword>
<dbReference type="InterPro" id="IPR018303">
    <property type="entry name" value="ATPase_P-typ_P_site"/>
</dbReference>
<evidence type="ECO:0000259" key="18">
    <source>
        <dbReference type="Pfam" id="PF16212"/>
    </source>
</evidence>
<evidence type="ECO:0000256" key="6">
    <source>
        <dbReference type="ARBA" id="ARBA00022840"/>
    </source>
</evidence>
<feature type="binding site" evidence="13">
    <location>
        <position position="713"/>
    </location>
    <ligand>
        <name>ATP</name>
        <dbReference type="ChEBI" id="CHEBI:30616"/>
    </ligand>
</feature>
<protein>
    <recommendedName>
        <fullName evidence="15">Phospholipid-transporting ATPase</fullName>
        <ecNumber evidence="15">7.6.2.1</ecNumber>
    </recommendedName>
</protein>
<feature type="transmembrane region" description="Helical" evidence="15">
    <location>
        <begin position="884"/>
        <end position="905"/>
    </location>
</feature>
<proteinExistence type="inferred from homology"/>
<feature type="binding site" evidence="13">
    <location>
        <position position="529"/>
    </location>
    <ligand>
        <name>ATP</name>
        <dbReference type="ChEBI" id="CHEBI:30616"/>
    </ligand>
</feature>
<dbReference type="PANTHER" id="PTHR24092">
    <property type="entry name" value="PROBABLE PHOSPHOLIPID-TRANSPORTING ATPASE"/>
    <property type="match status" value="1"/>
</dbReference>
<dbReference type="Pfam" id="PF16209">
    <property type="entry name" value="PhoLip_ATPase_N"/>
    <property type="match status" value="1"/>
</dbReference>
<feature type="transmembrane region" description="Helical" evidence="15">
    <location>
        <begin position="974"/>
        <end position="997"/>
    </location>
</feature>
<feature type="binding site" evidence="14">
    <location>
        <position position="834"/>
    </location>
    <ligand>
        <name>Mg(2+)</name>
        <dbReference type="ChEBI" id="CHEBI:18420"/>
    </ligand>
</feature>
<dbReference type="InterPro" id="IPR032630">
    <property type="entry name" value="P_typ_ATPase_c"/>
</dbReference>
<dbReference type="SUPFAM" id="SSF81665">
    <property type="entry name" value="Calcium ATPase, transmembrane domain M"/>
    <property type="match status" value="1"/>
</dbReference>
<evidence type="ECO:0000313" key="20">
    <source>
        <dbReference type="Proteomes" id="UP001162131"/>
    </source>
</evidence>
<feature type="region of interest" description="Disordered" evidence="16">
    <location>
        <begin position="1132"/>
        <end position="1152"/>
    </location>
</feature>
<keyword evidence="20" id="KW-1185">Reference proteome</keyword>
<dbReference type="Pfam" id="PF13246">
    <property type="entry name" value="Cation_ATPase"/>
    <property type="match status" value="1"/>
</dbReference>
<feature type="binding site" evidence="14">
    <location>
        <position position="830"/>
    </location>
    <ligand>
        <name>Mg(2+)</name>
        <dbReference type="ChEBI" id="CHEBI:18420"/>
    </ligand>
</feature>
<dbReference type="Proteomes" id="UP001162131">
    <property type="component" value="Unassembled WGS sequence"/>
</dbReference>
<comment type="subcellular location">
    <subcellularLocation>
        <location evidence="1 15">Membrane</location>
        <topology evidence="1 15">Multi-pass membrane protein</topology>
    </subcellularLocation>
</comment>
<feature type="transmembrane region" description="Helical" evidence="15">
    <location>
        <begin position="1080"/>
        <end position="1099"/>
    </location>
</feature>
<dbReference type="GO" id="GO:0045332">
    <property type="term" value="P:phospholipid translocation"/>
    <property type="evidence" value="ECO:0007669"/>
    <property type="project" value="TreeGrafter"/>
</dbReference>
<accession>A0AAU9JQ18</accession>
<dbReference type="GO" id="GO:0005524">
    <property type="term" value="F:ATP binding"/>
    <property type="evidence" value="ECO:0007669"/>
    <property type="project" value="UniProtKB-UniRule"/>
</dbReference>
<evidence type="ECO:0000256" key="3">
    <source>
        <dbReference type="ARBA" id="ARBA00022692"/>
    </source>
</evidence>
<dbReference type="InterPro" id="IPR023214">
    <property type="entry name" value="HAD_sf"/>
</dbReference>
<evidence type="ECO:0000256" key="1">
    <source>
        <dbReference type="ARBA" id="ARBA00004141"/>
    </source>
</evidence>
<evidence type="ECO:0000313" key="19">
    <source>
        <dbReference type="EMBL" id="CAG9325582.1"/>
    </source>
</evidence>
<dbReference type="SUPFAM" id="SSF81653">
    <property type="entry name" value="Calcium ATPase, transduction domain A"/>
    <property type="match status" value="1"/>
</dbReference>
<dbReference type="InterPro" id="IPR006539">
    <property type="entry name" value="P-type_ATPase_IV"/>
</dbReference>
<dbReference type="InterPro" id="IPR023298">
    <property type="entry name" value="ATPase_P-typ_TM_dom_sf"/>
</dbReference>
<dbReference type="EMBL" id="CAJZBQ010000038">
    <property type="protein sequence ID" value="CAG9325582.1"/>
    <property type="molecule type" value="Genomic_DNA"/>
</dbReference>
<dbReference type="InterPro" id="IPR023299">
    <property type="entry name" value="ATPase_P-typ_cyto_dom_N"/>
</dbReference>
<dbReference type="Pfam" id="PF16212">
    <property type="entry name" value="PhoLip_ATPase_C"/>
    <property type="match status" value="1"/>
</dbReference>
<feature type="binding site" evidence="13">
    <location>
        <position position="381"/>
    </location>
    <ligand>
        <name>ATP</name>
        <dbReference type="ChEBI" id="CHEBI:30616"/>
    </ligand>
</feature>
<sequence>MEEYCVYLDDPNLNKPFSHKTNKVNTCKYSLISFVPLCTLFQFKRLANIYFLLTAIVQSIPNISPISPFTAIAPLLLVLIIAMIKEAIEDWKRRKNDRLVNHSKTSKWIDQDWVEVEWKDITPGDIIKVHDYEEFPADLLILTSSSQKGDCKIQTANLDGEQNLKTRQALTATVGLFETEKLVTRQGSIKITVNPPDYRLSTFAGKIEINDQSYWLDAKQLLLRGSNLRNTSYVIGLVVYAGMNTKIMMNQRHAPFKRSKYETIMNNIVVIQLLIQVGLCVFACISASSFVSDHEDEDYLFQDYDTSTGKVIVLSYMSYFILLNSLIPISIIVTLELVKFIAAFFIQIDLKMYSEEQDRCARVYSLNILEELGNVDYVFCDKTGTLTSNTMEFKGCAIGGAVYGDFSDSPKIMTKFEINEEIKRSESFSVNKEEHLDRSFSVSYTPIGNPTRAIKGNDVLWSFDVSGIISDLKKSDSSQCLEIITETVRLTNISDYIDEFLTALLVCNDVVSEYKEGDEIQYLGSSPDEVTLVDAAKEIGYVFLERTADSILTNCKGENRMFEILAINDFTAERKRMSVIVRHPKDFSIRLYIKGADTVIEERLDYSVNEIPYLDNTKAALSKFCRKGLRTLCVGFKVINEEDFQEWFGKYKTEKCSFGEAQAQNLAALAEEIEQDIFLLGATAVEDRLQKSVPKAIKEFTDANMKVWMLTGDKVETAENIAYACNLLNQNWATYYILNQKEEDIEKSLANINKDISPGLFPSFKTQQNSIALIIEGDALATCLKHPNFFSLCQASKSVICCRSNPKQKAEVVKFIKIHQPHAVTLAIGDGGNDVSMIQAAHIGIGIFGKEGHQAADCSDFAICEFRHLRHLMFVHGRWNLRRIGFYVLYFFYKNISFTLVQLYFGTRNGYSGQTVWDDWYLLLFNSVTTAAGIVMYSLWDQDVNYRINPRIKNFWPQLYLETKTQQPLTLVKFIIWLLYGIFCSLVVYIIPSWIYYKQAMNDWGATEGHWALSVCMYTSVVCIVNFVLIIYMHYWTWFQHFVIWGLGFILYCPTFVFIYDNVPDAWVFASTADYFSTMSFWSGIILSTGICVVPLYIVHCYMKLYHPTLADKLTKNTDKIEPIEENKKNENDAAYYSTGVSTRPLNNGVKE</sequence>
<keyword evidence="8 15" id="KW-1278">Translocase</keyword>
<evidence type="ECO:0000256" key="9">
    <source>
        <dbReference type="ARBA" id="ARBA00022989"/>
    </source>
</evidence>
<dbReference type="GO" id="GO:0140326">
    <property type="term" value="F:ATPase-coupled intramembrane lipid transporter activity"/>
    <property type="evidence" value="ECO:0007669"/>
    <property type="project" value="UniProtKB-EC"/>
</dbReference>
<evidence type="ECO:0000256" key="2">
    <source>
        <dbReference type="ARBA" id="ARBA00008109"/>
    </source>
</evidence>
<comment type="similarity">
    <text evidence="2 15">Belongs to the cation transport ATPase (P-type) (TC 3.A.3) family. Type IV subfamily.</text>
</comment>
<dbReference type="SUPFAM" id="SSF81660">
    <property type="entry name" value="Metal cation-transporting ATPase, ATP-binding domain N"/>
    <property type="match status" value="1"/>
</dbReference>
<evidence type="ECO:0000259" key="17">
    <source>
        <dbReference type="Pfam" id="PF16209"/>
    </source>
</evidence>
<feature type="binding site" evidence="13">
    <location>
        <position position="630"/>
    </location>
    <ligand>
        <name>ATP</name>
        <dbReference type="ChEBI" id="CHEBI:30616"/>
    </ligand>
</feature>
<evidence type="ECO:0000256" key="15">
    <source>
        <dbReference type="RuleBase" id="RU362033"/>
    </source>
</evidence>
<dbReference type="SFLD" id="SFLDG00002">
    <property type="entry name" value="C1.7:_P-type_atpase_like"/>
    <property type="match status" value="1"/>
</dbReference>
<dbReference type="SFLD" id="SFLDF00027">
    <property type="entry name" value="p-type_atpase"/>
    <property type="match status" value="1"/>
</dbReference>
<feature type="binding site" evidence="13">
    <location>
        <position position="594"/>
    </location>
    <ligand>
        <name>ATP</name>
        <dbReference type="ChEBI" id="CHEBI:30616"/>
    </ligand>
</feature>
<dbReference type="InterPro" id="IPR001757">
    <property type="entry name" value="P_typ_ATPase"/>
</dbReference>
<evidence type="ECO:0000256" key="8">
    <source>
        <dbReference type="ARBA" id="ARBA00022967"/>
    </source>
</evidence>
<feature type="binding site" evidence="14">
    <location>
        <position position="383"/>
    </location>
    <ligand>
        <name>Mg(2+)</name>
        <dbReference type="ChEBI" id="CHEBI:18420"/>
    </ligand>
</feature>
<organism evidence="19 20">
    <name type="scientific">Blepharisma stoltei</name>
    <dbReference type="NCBI Taxonomy" id="1481888"/>
    <lineage>
        <taxon>Eukaryota</taxon>
        <taxon>Sar</taxon>
        <taxon>Alveolata</taxon>
        <taxon>Ciliophora</taxon>
        <taxon>Postciliodesmatophora</taxon>
        <taxon>Heterotrichea</taxon>
        <taxon>Heterotrichida</taxon>
        <taxon>Blepharismidae</taxon>
        <taxon>Blepharisma</taxon>
    </lineage>
</organism>
<keyword evidence="3 15" id="KW-0812">Transmembrane</keyword>
<dbReference type="Gene3D" id="3.40.50.1000">
    <property type="entry name" value="HAD superfamily/HAD-like"/>
    <property type="match status" value="1"/>
</dbReference>
<evidence type="ECO:0000256" key="5">
    <source>
        <dbReference type="ARBA" id="ARBA00022741"/>
    </source>
</evidence>
<keyword evidence="10 15" id="KW-0472">Membrane</keyword>
<dbReference type="InterPro" id="IPR008250">
    <property type="entry name" value="ATPase_P-typ_transduc_dom_A_sf"/>
</dbReference>
<evidence type="ECO:0000256" key="7">
    <source>
        <dbReference type="ARBA" id="ARBA00022842"/>
    </source>
</evidence>
<dbReference type="SUPFAM" id="SSF56784">
    <property type="entry name" value="HAD-like"/>
    <property type="match status" value="1"/>
</dbReference>
<feature type="transmembrane region" description="Helical" evidence="15">
    <location>
        <begin position="311"/>
        <end position="335"/>
    </location>
</feature>
<evidence type="ECO:0000256" key="14">
    <source>
        <dbReference type="PIRSR" id="PIRSR606539-3"/>
    </source>
</evidence>
<dbReference type="InterPro" id="IPR036412">
    <property type="entry name" value="HAD-like_sf"/>
</dbReference>
<dbReference type="PANTHER" id="PTHR24092:SF218">
    <property type="entry name" value="PHOSPHOLIPID-TRANSPORTING ATPASE"/>
    <property type="match status" value="1"/>
</dbReference>
<name>A0AAU9JQ18_9CILI</name>
<evidence type="ECO:0000256" key="10">
    <source>
        <dbReference type="ARBA" id="ARBA00023136"/>
    </source>
</evidence>
<dbReference type="Gene3D" id="2.70.150.10">
    <property type="entry name" value="Calcium-transporting ATPase, cytoplasmic transduction domain A"/>
    <property type="match status" value="1"/>
</dbReference>
<dbReference type="NCBIfam" id="TIGR01494">
    <property type="entry name" value="ATPase_P-type"/>
    <property type="match status" value="1"/>
</dbReference>
<feature type="transmembrane region" description="Helical" evidence="15">
    <location>
        <begin position="69"/>
        <end position="88"/>
    </location>
</feature>
<dbReference type="PRINTS" id="PR00119">
    <property type="entry name" value="CATATPASE"/>
</dbReference>
<feature type="transmembrane region" description="Helical" evidence="15">
    <location>
        <begin position="1009"/>
        <end position="1035"/>
    </location>
</feature>
<feature type="binding site" evidence="13">
    <location>
        <position position="834"/>
    </location>
    <ligand>
        <name>ATP</name>
        <dbReference type="ChEBI" id="CHEBI:30616"/>
    </ligand>
</feature>
<keyword evidence="4 14" id="KW-0479">Metal-binding</keyword>
<feature type="transmembrane region" description="Helical" evidence="15">
    <location>
        <begin position="1042"/>
        <end position="1060"/>
    </location>
</feature>
<evidence type="ECO:0000256" key="12">
    <source>
        <dbReference type="PIRSR" id="PIRSR606539-1"/>
    </source>
</evidence>
<comment type="caution">
    <text evidence="19">The sequence shown here is derived from an EMBL/GenBank/DDBJ whole genome shotgun (WGS) entry which is preliminary data.</text>
</comment>
<dbReference type="GO" id="GO:0005886">
    <property type="term" value="C:plasma membrane"/>
    <property type="evidence" value="ECO:0007669"/>
    <property type="project" value="TreeGrafter"/>
</dbReference>
<gene>
    <name evidence="19" type="ORF">BSTOLATCC_MIC38831</name>
</gene>
<keyword evidence="7 14" id="KW-0460">Magnesium</keyword>
<dbReference type="Gene3D" id="3.40.1110.10">
    <property type="entry name" value="Calcium-transporting ATPase, cytoplasmic domain N"/>
    <property type="match status" value="1"/>
</dbReference>
<reference evidence="19" key="1">
    <citation type="submission" date="2021-09" db="EMBL/GenBank/DDBJ databases">
        <authorList>
            <consortium name="AG Swart"/>
            <person name="Singh M."/>
            <person name="Singh A."/>
            <person name="Seah K."/>
            <person name="Emmerich C."/>
        </authorList>
    </citation>
    <scope>NUCLEOTIDE SEQUENCE</scope>
    <source>
        <strain evidence="19">ATCC30299</strain>
    </source>
</reference>
<evidence type="ECO:0000256" key="13">
    <source>
        <dbReference type="PIRSR" id="PIRSR606539-2"/>
    </source>
</evidence>
<keyword evidence="5 13" id="KW-0547">Nucleotide-binding</keyword>
<evidence type="ECO:0000256" key="11">
    <source>
        <dbReference type="ARBA" id="ARBA00034036"/>
    </source>
</evidence>
<dbReference type="GO" id="GO:0000287">
    <property type="term" value="F:magnesium ion binding"/>
    <property type="evidence" value="ECO:0007669"/>
    <property type="project" value="UniProtKB-UniRule"/>
</dbReference>
<feature type="binding site" evidence="13">
    <location>
        <position position="570"/>
    </location>
    <ligand>
        <name>ATP</name>
        <dbReference type="ChEBI" id="CHEBI:30616"/>
    </ligand>
</feature>
<feature type="active site" description="4-aspartylphosphate intermediate" evidence="12">
    <location>
        <position position="381"/>
    </location>
</feature>
<keyword evidence="6 13" id="KW-0067">ATP-binding</keyword>
<feature type="domain" description="P-type ATPase N-terminal" evidence="17">
    <location>
        <begin position="6"/>
        <end position="72"/>
    </location>
</feature>
<feature type="binding site" evidence="13">
    <location>
        <position position="809"/>
    </location>
    <ligand>
        <name>ATP</name>
        <dbReference type="ChEBI" id="CHEBI:30616"/>
    </ligand>
</feature>
<dbReference type="NCBIfam" id="TIGR01652">
    <property type="entry name" value="ATPase-Plipid"/>
    <property type="match status" value="1"/>
</dbReference>
<feature type="domain" description="P-type ATPase C-terminal" evidence="18">
    <location>
        <begin position="857"/>
        <end position="1109"/>
    </location>
</feature>
<feature type="binding site" evidence="13">
    <location>
        <position position="833"/>
    </location>
    <ligand>
        <name>ATP</name>
        <dbReference type="ChEBI" id="CHEBI:30616"/>
    </ligand>
</feature>